<evidence type="ECO:0000313" key="2">
    <source>
        <dbReference type="Proteomes" id="UP001319883"/>
    </source>
</evidence>
<proteinExistence type="predicted"/>
<evidence type="ECO:0000313" key="1">
    <source>
        <dbReference type="EMBL" id="MBZ9567599.1"/>
    </source>
</evidence>
<sequence>MRRWTGVVALLGLALAGCQGVQELFPGREGGPPTVIDRSGGAASSGMVERKVAFPADTYARLAKHGSATIKGRLTYTTPQGRTLIGAGETVSIAPATPYSAEAAEVALAGKRIEPADPRARAYTHHATTDARGYFVAHDIPAGVFYVAGSVRLPGGHSRSPLILRQVEIGKGQTRQVDLSR</sequence>
<dbReference type="SUPFAM" id="SSF117074">
    <property type="entry name" value="Hypothetical protein PA1324"/>
    <property type="match status" value="1"/>
</dbReference>
<dbReference type="Proteomes" id="UP001319883">
    <property type="component" value="Unassembled WGS sequence"/>
</dbReference>
<organism evidence="1 2">
    <name type="scientific">Modicisalibacter tunisiensis</name>
    <dbReference type="NCBI Taxonomy" id="390637"/>
    <lineage>
        <taxon>Bacteria</taxon>
        <taxon>Pseudomonadati</taxon>
        <taxon>Pseudomonadota</taxon>
        <taxon>Gammaproteobacteria</taxon>
        <taxon>Oceanospirillales</taxon>
        <taxon>Halomonadaceae</taxon>
        <taxon>Modicisalibacter</taxon>
    </lineage>
</organism>
<protein>
    <submittedName>
        <fullName evidence="1">Carboxypeptidase regulatory-like domain-containing protein</fullName>
    </submittedName>
</protein>
<name>A0ABS7WZK8_9GAMM</name>
<reference evidence="1 2" key="1">
    <citation type="submission" date="2021-05" db="EMBL/GenBank/DDBJ databases">
        <title>Petroleum and Energy Research Collection (APPE): ex situ preservation of microbial diversity associated with the oil industry and exploitation of its biotechnological potential.</title>
        <authorList>
            <person name="Paixao C.T.M."/>
            <person name="Gomes M.B."/>
            <person name="Oliveira V.M."/>
        </authorList>
    </citation>
    <scope>NUCLEOTIDE SEQUENCE [LARGE SCALE GENOMIC DNA]</scope>
    <source>
        <strain evidence="1 2">LIT2</strain>
    </source>
</reference>
<comment type="caution">
    <text evidence="1">The sequence shown here is derived from an EMBL/GenBank/DDBJ whole genome shotgun (WGS) entry which is preliminary data.</text>
</comment>
<keyword evidence="2" id="KW-1185">Reference proteome</keyword>
<dbReference type="PROSITE" id="PS51257">
    <property type="entry name" value="PROKAR_LIPOPROTEIN"/>
    <property type="match status" value="1"/>
</dbReference>
<gene>
    <name evidence="1" type="ORF">KGQ91_07880</name>
</gene>
<dbReference type="EMBL" id="JAGXFD010000001">
    <property type="protein sequence ID" value="MBZ9567599.1"/>
    <property type="molecule type" value="Genomic_DNA"/>
</dbReference>
<dbReference type="RefSeq" id="WP_224420707.1">
    <property type="nucleotide sequence ID" value="NZ_JAGXFD010000001.1"/>
</dbReference>
<accession>A0ABS7WZK8</accession>